<dbReference type="GO" id="GO:0009239">
    <property type="term" value="P:enterobactin biosynthetic process"/>
    <property type="evidence" value="ECO:0007669"/>
    <property type="project" value="UniProtKB-KW"/>
</dbReference>
<accession>A0AAU9QNR6</accession>
<evidence type="ECO:0000256" key="11">
    <source>
        <dbReference type="ARBA" id="ARBA00049191"/>
    </source>
</evidence>
<dbReference type="PANTHER" id="PTHR38096">
    <property type="entry name" value="ENTEROBACTIN SYNTHASE COMPONENT D"/>
    <property type="match status" value="1"/>
</dbReference>
<dbReference type="Pfam" id="PF01648">
    <property type="entry name" value="ACPS"/>
    <property type="match status" value="1"/>
</dbReference>
<feature type="binding site" evidence="12">
    <location>
        <position position="64"/>
    </location>
    <ligand>
        <name>CoA</name>
        <dbReference type="ChEBI" id="CHEBI:57287"/>
    </ligand>
</feature>
<dbReference type="Pfam" id="PF17837">
    <property type="entry name" value="4PPT_N"/>
    <property type="match status" value="1"/>
</dbReference>
<dbReference type="InterPro" id="IPR037143">
    <property type="entry name" value="4-PPantetheinyl_Trfase_dom_sf"/>
</dbReference>
<dbReference type="Gene3D" id="3.90.470.20">
    <property type="entry name" value="4'-phosphopantetheinyl transferase domain"/>
    <property type="match status" value="1"/>
</dbReference>
<evidence type="ECO:0000313" key="17">
    <source>
        <dbReference type="Proteomes" id="UP001295462"/>
    </source>
</evidence>
<dbReference type="Proteomes" id="UP001295462">
    <property type="component" value="Unassembled WGS sequence"/>
</dbReference>
<comment type="caution">
    <text evidence="16">The sequence shown here is derived from an EMBL/GenBank/DDBJ whole genome shotgun (WGS) entry which is preliminary data.</text>
</comment>
<dbReference type="PRINTS" id="PR01399">
    <property type="entry name" value="ENTSNTHTASED"/>
</dbReference>
<evidence type="ECO:0000313" key="16">
    <source>
        <dbReference type="EMBL" id="CAH1589452.1"/>
    </source>
</evidence>
<evidence type="ECO:0000259" key="14">
    <source>
        <dbReference type="Pfam" id="PF01648"/>
    </source>
</evidence>
<sequence>MTLLKNDKLVNILAPLCLHLESASPTVHIVKATPDMYDKVGLLEEEQQIHKAVKKRQREFRAGRQSAREAIKRLVSNDSELAQVPILSGKAREPLFPSLISGSISHTDSLCLAACALKSEVPSLGIDVENNTPLASHLFSSIYTQSEKALMETSNTLPDALIFSIKESLFKCLYPFVQVYFDFLDAQITLQPDAENAGQFHFELIGENRTLLQANLPNLAFHGHYCFTEQYVFSLCFFSS</sequence>
<dbReference type="GO" id="GO:0000287">
    <property type="term" value="F:magnesium ion binding"/>
    <property type="evidence" value="ECO:0007669"/>
    <property type="project" value="InterPro"/>
</dbReference>
<evidence type="ECO:0000256" key="12">
    <source>
        <dbReference type="PIRSR" id="PIRSR603542-1"/>
    </source>
</evidence>
<dbReference type="GO" id="GO:0008897">
    <property type="term" value="F:holo-[acyl-carrier-protein] synthase activity"/>
    <property type="evidence" value="ECO:0007669"/>
    <property type="project" value="InterPro"/>
</dbReference>
<comment type="catalytic activity">
    <reaction evidence="11">
        <text>apo-[peptidyl-carrier protein] + CoA = holo-[peptidyl-carrier protein] + adenosine 3',5'-bisphosphate + H(+)</text>
        <dbReference type="Rhea" id="RHEA:46228"/>
        <dbReference type="Rhea" id="RHEA-COMP:11479"/>
        <dbReference type="Rhea" id="RHEA-COMP:11480"/>
        <dbReference type="ChEBI" id="CHEBI:15378"/>
        <dbReference type="ChEBI" id="CHEBI:29999"/>
        <dbReference type="ChEBI" id="CHEBI:57287"/>
        <dbReference type="ChEBI" id="CHEBI:58343"/>
        <dbReference type="ChEBI" id="CHEBI:64479"/>
    </reaction>
</comment>
<dbReference type="GO" id="GO:0005886">
    <property type="term" value="C:plasma membrane"/>
    <property type="evidence" value="ECO:0007669"/>
    <property type="project" value="TreeGrafter"/>
</dbReference>
<comment type="cofactor">
    <cofactor evidence="13">
        <name>Mg(2+)</name>
        <dbReference type="ChEBI" id="CHEBI:18420"/>
    </cofactor>
</comment>
<feature type="binding site" evidence="12">
    <location>
        <position position="171"/>
    </location>
    <ligand>
        <name>CoA</name>
        <dbReference type="ChEBI" id="CHEBI:57287"/>
    </ligand>
</feature>
<dbReference type="InterPro" id="IPR008278">
    <property type="entry name" value="4-PPantetheinyl_Trfase_dom"/>
</dbReference>
<keyword evidence="7" id="KW-0259">Enterobactin biosynthesis</keyword>
<evidence type="ECO:0000256" key="8">
    <source>
        <dbReference type="ARBA" id="ARBA00029894"/>
    </source>
</evidence>
<evidence type="ECO:0000256" key="10">
    <source>
        <dbReference type="ARBA" id="ARBA00049176"/>
    </source>
</evidence>
<dbReference type="AlphaFoldDB" id="A0AAU9QNR6"/>
<dbReference type="EMBL" id="CAKMUD010000074">
    <property type="protein sequence ID" value="CAH1589452.1"/>
    <property type="molecule type" value="Genomic_DNA"/>
</dbReference>
<feature type="domain" description="4'-phosphopantetheinyl transferase" evidence="14">
    <location>
        <begin position="123"/>
        <end position="201"/>
    </location>
</feature>
<feature type="domain" description="4'-phosphopantetheinyl transferase N-terminal" evidence="15">
    <location>
        <begin position="44"/>
        <end position="116"/>
    </location>
</feature>
<reference evidence="16" key="1">
    <citation type="submission" date="2022-01" db="EMBL/GenBank/DDBJ databases">
        <authorList>
            <person name="Lagorce A."/>
        </authorList>
    </citation>
    <scope>NUCLEOTIDE SEQUENCE</scope>
    <source>
        <strain evidence="16">Th15_F1_A12</strain>
    </source>
</reference>
<dbReference type="RefSeq" id="WP_409588928.1">
    <property type="nucleotide sequence ID" value="NZ_CAKMTZ010000072.1"/>
</dbReference>
<gene>
    <name evidence="16" type="ORF">THF1A12_210045</name>
</gene>
<evidence type="ECO:0000259" key="15">
    <source>
        <dbReference type="Pfam" id="PF17837"/>
    </source>
</evidence>
<keyword evidence="13" id="KW-0460">Magnesium</keyword>
<comment type="similarity">
    <text evidence="3">Belongs to the P-Pant transferase superfamily. EntD family.</text>
</comment>
<keyword evidence="13" id="KW-0479">Metal-binding</keyword>
<evidence type="ECO:0000256" key="1">
    <source>
        <dbReference type="ARBA" id="ARBA00003937"/>
    </source>
</evidence>
<evidence type="ECO:0000256" key="5">
    <source>
        <dbReference type="ARBA" id="ARBA00019087"/>
    </source>
</evidence>
<dbReference type="GO" id="GO:0009366">
    <property type="term" value="C:enterobactin synthetase complex"/>
    <property type="evidence" value="ECO:0007669"/>
    <property type="project" value="InterPro"/>
</dbReference>
<evidence type="ECO:0000256" key="3">
    <source>
        <dbReference type="ARBA" id="ARBA00008342"/>
    </source>
</evidence>
<evidence type="ECO:0000256" key="7">
    <source>
        <dbReference type="ARBA" id="ARBA00023191"/>
    </source>
</evidence>
<dbReference type="PANTHER" id="PTHR38096:SF1">
    <property type="entry name" value="ENTEROBACTIN SYNTHASE COMPONENT D"/>
    <property type="match status" value="1"/>
</dbReference>
<proteinExistence type="inferred from homology"/>
<name>A0AAU9QNR6_9VIBR</name>
<comment type="pathway">
    <text evidence="2">Siderophore biosynthesis; enterobactin biosynthesis.</text>
</comment>
<organism evidence="16 17">
    <name type="scientific">Vibrio jasicida</name>
    <dbReference type="NCBI Taxonomy" id="766224"/>
    <lineage>
        <taxon>Bacteria</taxon>
        <taxon>Pseudomonadati</taxon>
        <taxon>Pseudomonadota</taxon>
        <taxon>Gammaproteobacteria</taxon>
        <taxon>Vibrionales</taxon>
        <taxon>Vibrionaceae</taxon>
        <taxon>Vibrio</taxon>
    </lineage>
</organism>
<keyword evidence="6 16" id="KW-0808">Transferase</keyword>
<comment type="function">
    <text evidence="1">Involved in the biosynthesis of the siderophore enterobactin (enterochelin), which is a macrocyclic trimeric lactone of N-(2,3-dihydroxybenzoyl)-serine. The serine trilactone serves as a scaffolding for the three catechol functionalities that provide hexadentate coordination for the tightly ligated iron(2+) atoms. Plays an essential role in the assembly of the enterobactin by catalyzing the transfer of the 4'-phosphopantetheine (Ppant) moiety from coenzyme A to the apo-domains of both EntB (ArCP domain) and EntF (PCP domain) to yield their holo-forms which make them competent for the activation of 2,3-dihydroxybenzoate (DHB) and L-serine, respectively.</text>
</comment>
<comment type="subunit">
    <text evidence="4">EntB, EntD, EntE, and EntF form a multienzyme complex called enterobactin synthase.</text>
</comment>
<evidence type="ECO:0000256" key="4">
    <source>
        <dbReference type="ARBA" id="ARBA00011503"/>
    </source>
</evidence>
<evidence type="ECO:0000256" key="9">
    <source>
        <dbReference type="ARBA" id="ARBA00031996"/>
    </source>
</evidence>
<dbReference type="InterPro" id="IPR003542">
    <property type="entry name" value="Enbac_synth_compD-like"/>
</dbReference>
<dbReference type="SUPFAM" id="SSF56214">
    <property type="entry name" value="4'-phosphopantetheinyl transferase"/>
    <property type="match status" value="1"/>
</dbReference>
<feature type="binding site" evidence="12">
    <location>
        <begin position="105"/>
        <end position="106"/>
    </location>
    <ligand>
        <name>CoA</name>
        <dbReference type="ChEBI" id="CHEBI:57287"/>
    </ligand>
</feature>
<feature type="binding site" evidence="12">
    <location>
        <position position="167"/>
    </location>
    <ligand>
        <name>CoA</name>
        <dbReference type="ChEBI" id="CHEBI:57287"/>
    </ligand>
</feature>
<dbReference type="InterPro" id="IPR041354">
    <property type="entry name" value="4PPT_N"/>
</dbReference>
<feature type="binding site" evidence="12">
    <location>
        <position position="56"/>
    </location>
    <ligand>
        <name>CoA</name>
        <dbReference type="ChEBI" id="CHEBI:57287"/>
    </ligand>
</feature>
<evidence type="ECO:0000256" key="2">
    <source>
        <dbReference type="ARBA" id="ARBA00004993"/>
    </source>
</evidence>
<feature type="binding site" evidence="13">
    <location>
        <position position="127"/>
    </location>
    <ligand>
        <name>Mg(2+)</name>
        <dbReference type="ChEBI" id="CHEBI:18420"/>
    </ligand>
</feature>
<feature type="binding site" evidence="12">
    <location>
        <position position="127"/>
    </location>
    <ligand>
        <name>CoA</name>
        <dbReference type="ChEBI" id="CHEBI:57287"/>
    </ligand>
</feature>
<evidence type="ECO:0000256" key="13">
    <source>
        <dbReference type="PIRSR" id="PIRSR603542-2"/>
    </source>
</evidence>
<feature type="binding site" evidence="13">
    <location>
        <position position="129"/>
    </location>
    <ligand>
        <name>Mg(2+)</name>
        <dbReference type="ChEBI" id="CHEBI:18420"/>
    </ligand>
</feature>
<comment type="catalytic activity">
    <reaction evidence="10">
        <text>apo-[aryl-carrier protein] + CoA = holo-[aryl-carrier protein] + adenosine 3',5'-bisphosphate + H(+)</text>
        <dbReference type="Rhea" id="RHEA:48404"/>
        <dbReference type="Rhea" id="RHEA-COMP:15903"/>
        <dbReference type="Rhea" id="RHEA-COMP:17557"/>
        <dbReference type="ChEBI" id="CHEBI:15378"/>
        <dbReference type="ChEBI" id="CHEBI:29999"/>
        <dbReference type="ChEBI" id="CHEBI:57287"/>
        <dbReference type="ChEBI" id="CHEBI:58343"/>
        <dbReference type="ChEBI" id="CHEBI:64479"/>
    </reaction>
</comment>
<evidence type="ECO:0000256" key="6">
    <source>
        <dbReference type="ARBA" id="ARBA00022679"/>
    </source>
</evidence>
<protein>
    <recommendedName>
        <fullName evidence="5">Enterobactin synthase component D</fullName>
    </recommendedName>
    <alternativeName>
        <fullName evidence="8">4'-phosphopantetheinyl transferase EntD</fullName>
    </alternativeName>
    <alternativeName>
        <fullName evidence="9">Enterochelin synthase D</fullName>
    </alternativeName>
</protein>